<dbReference type="EMBL" id="CAJVPI010000176">
    <property type="protein sequence ID" value="CAG8495364.1"/>
    <property type="molecule type" value="Genomic_DNA"/>
</dbReference>
<evidence type="ECO:0000313" key="3">
    <source>
        <dbReference type="Proteomes" id="UP000789739"/>
    </source>
</evidence>
<accession>A0A9N8WSJ5</accession>
<dbReference type="AlphaFoldDB" id="A0A9N8WSJ5"/>
<comment type="caution">
    <text evidence="2">The sequence shown here is derived from an EMBL/GenBank/DDBJ whole genome shotgun (WGS) entry which is preliminary data.</text>
</comment>
<organism evidence="2 3">
    <name type="scientific">Paraglomus brasilianum</name>
    <dbReference type="NCBI Taxonomy" id="144538"/>
    <lineage>
        <taxon>Eukaryota</taxon>
        <taxon>Fungi</taxon>
        <taxon>Fungi incertae sedis</taxon>
        <taxon>Mucoromycota</taxon>
        <taxon>Glomeromycotina</taxon>
        <taxon>Glomeromycetes</taxon>
        <taxon>Paraglomerales</taxon>
        <taxon>Paraglomeraceae</taxon>
        <taxon>Paraglomus</taxon>
    </lineage>
</organism>
<dbReference type="SUPFAM" id="SSF57997">
    <property type="entry name" value="Tropomyosin"/>
    <property type="match status" value="1"/>
</dbReference>
<gene>
    <name evidence="2" type="ORF">PBRASI_LOCUS2324</name>
</gene>
<keyword evidence="3" id="KW-1185">Reference proteome</keyword>
<evidence type="ECO:0000313" key="2">
    <source>
        <dbReference type="EMBL" id="CAG8495364.1"/>
    </source>
</evidence>
<reference evidence="2" key="1">
    <citation type="submission" date="2021-06" db="EMBL/GenBank/DDBJ databases">
        <authorList>
            <person name="Kallberg Y."/>
            <person name="Tangrot J."/>
            <person name="Rosling A."/>
        </authorList>
    </citation>
    <scope>NUCLEOTIDE SEQUENCE</scope>
    <source>
        <strain evidence="2">BR232B</strain>
    </source>
</reference>
<evidence type="ECO:0000256" key="1">
    <source>
        <dbReference type="SAM" id="Coils"/>
    </source>
</evidence>
<keyword evidence="1" id="KW-0175">Coiled coil</keyword>
<feature type="coiled-coil region" evidence="1">
    <location>
        <begin position="30"/>
        <end position="208"/>
    </location>
</feature>
<dbReference type="Proteomes" id="UP000789739">
    <property type="component" value="Unassembled WGS sequence"/>
</dbReference>
<dbReference type="Gene3D" id="1.20.5.340">
    <property type="match status" value="1"/>
</dbReference>
<sequence>MEKLRELGSTELSSASTLAFVLLKLLNLSVDRLQTLRAEADANAERAERAEAQCKVQETENITKEKTIMSLNNQVILLEKELEAAQTKIEDAKSLKEEEENQKAQIEALQRKISLLEKELDITENNLRETTENVSEIVRDEWTFVFGTIPNRDMFDLIRLRQTDVKAEHFERKVQQLENDKIQLEMRLEERENEMKLKEQELEDTLKQIDNI</sequence>
<proteinExistence type="predicted"/>
<dbReference type="OrthoDB" id="128924at2759"/>
<protein>
    <submittedName>
        <fullName evidence="2">1959_t:CDS:1</fullName>
    </submittedName>
</protein>
<name>A0A9N8WSJ5_9GLOM</name>